<feature type="transmembrane region" description="Helical" evidence="1">
    <location>
        <begin position="263"/>
        <end position="285"/>
    </location>
</feature>
<dbReference type="GeneID" id="76424909"/>
<sequence length="401" mass="43452">MGEIRLVGTAHVSEKSITEVRAAIEEFEPDIVGVELDAGRYQALRNGAPPPKVDEVLKGGNFSQILFQWTLAYLQRKIGMDVGVEPGAEMMAAIDEVENRGLPLGLIDRDIRITLSRFWEGMSLWEKVKMLYALAVSVSGGADEKVDIDALTRQDVVSAALEEFRNFSPNGARALIDERDAFIARRILDLSVRYEKVLAVVGAGHVRGVERYLSSPDLLPPEAALTAAPKKRYPWGKIIGILVVALFALLLISIAFSGVGLEVLAWAILYWVLINGVLAAGFTIAAGGHPLSALTAFGVAWMTSLNPLMAAGWFAAIVEAKIRKPSAADFQQIMDAETFTEMRKVPIFRVVLVAALANVGSTIGTFAYFLFIAPILGIDPTVIIPQGFANFVGWLGGLLPF</sequence>
<keyword evidence="3" id="KW-1185">Reference proteome</keyword>
<keyword evidence="1" id="KW-0472">Membrane</keyword>
<reference evidence="2" key="2">
    <citation type="submission" date="2019-02" db="EMBL/GenBank/DDBJ databases">
        <authorList>
            <person name="Chen S.-C."/>
            <person name="Chien H.-H."/>
            <person name="Lai M.-C."/>
        </authorList>
    </citation>
    <scope>NUCLEOTIDE SEQUENCE</scope>
    <source>
        <strain evidence="2">N2F9704</strain>
    </source>
</reference>
<dbReference type="NCBIfam" id="TIGR00261">
    <property type="entry name" value="traB"/>
    <property type="match status" value="1"/>
</dbReference>
<dbReference type="KEGG" id="maqe:RJ40_11050"/>
<proteinExistence type="predicted"/>
<keyword evidence="1" id="KW-0812">Transmembrane</keyword>
<protein>
    <submittedName>
        <fullName evidence="2">TraB/GumN family protein</fullName>
    </submittedName>
</protein>
<dbReference type="PANTHER" id="PTHR21530:SF7">
    <property type="entry name" value="TRAB DOMAIN-CONTAINING PROTEIN"/>
    <property type="match status" value="1"/>
</dbReference>
<dbReference type="EMBL" id="CP036172">
    <property type="protein sequence ID" value="QSZ67993.1"/>
    <property type="molecule type" value="Genomic_DNA"/>
</dbReference>
<name>A0A8A3S7T4_9EURY</name>
<dbReference type="AlphaFoldDB" id="A0A8A3S7T4"/>
<gene>
    <name evidence="2" type="ORF">RJ40_11050</name>
</gene>
<feature type="transmembrane region" description="Helical" evidence="1">
    <location>
        <begin position="350"/>
        <end position="376"/>
    </location>
</feature>
<dbReference type="Pfam" id="PF01963">
    <property type="entry name" value="TraB_PrgY_gumN"/>
    <property type="match status" value="1"/>
</dbReference>
<dbReference type="RefSeq" id="WP_265580919.1">
    <property type="nucleotide sequence ID" value="NZ_CP036172.1"/>
</dbReference>
<feature type="transmembrane region" description="Helical" evidence="1">
    <location>
        <begin position="382"/>
        <end position="399"/>
    </location>
</feature>
<feature type="transmembrane region" description="Helical" evidence="1">
    <location>
        <begin position="291"/>
        <end position="316"/>
    </location>
</feature>
<accession>A0A8A3S7T4</accession>
<feature type="transmembrane region" description="Helical" evidence="1">
    <location>
        <begin position="235"/>
        <end position="256"/>
    </location>
</feature>
<dbReference type="Proteomes" id="UP001042704">
    <property type="component" value="Chromosome"/>
</dbReference>
<reference evidence="2" key="1">
    <citation type="journal article" date="2001" name="Int. J. Syst. Evol. Microbiol.">
        <title>Methanofollis aquaemaris sp. nov., a methanogen isolated from an aquaculture fish pond.</title>
        <authorList>
            <person name="Lai M.C."/>
            <person name="Chen S.C."/>
        </authorList>
    </citation>
    <scope>NUCLEOTIDE SEQUENCE</scope>
    <source>
        <strain evidence="2">N2F9704</strain>
    </source>
</reference>
<evidence type="ECO:0000256" key="1">
    <source>
        <dbReference type="SAM" id="Phobius"/>
    </source>
</evidence>
<evidence type="ECO:0000313" key="2">
    <source>
        <dbReference type="EMBL" id="QSZ67993.1"/>
    </source>
</evidence>
<dbReference type="InterPro" id="IPR005230">
    <property type="entry name" value="TraB_bac"/>
</dbReference>
<evidence type="ECO:0000313" key="3">
    <source>
        <dbReference type="Proteomes" id="UP001042704"/>
    </source>
</evidence>
<dbReference type="InterPro" id="IPR002816">
    <property type="entry name" value="TraB/PrgY/GumN_fam"/>
</dbReference>
<dbReference type="InterPro" id="IPR046345">
    <property type="entry name" value="TraB_PrgY-like"/>
</dbReference>
<dbReference type="CDD" id="cd14726">
    <property type="entry name" value="TraB_PrgY-like"/>
    <property type="match status" value="1"/>
</dbReference>
<dbReference type="PANTHER" id="PTHR21530">
    <property type="entry name" value="PHEROMONE SHUTDOWN PROTEIN"/>
    <property type="match status" value="1"/>
</dbReference>
<keyword evidence="1" id="KW-1133">Transmembrane helix</keyword>
<organism evidence="2 3">
    <name type="scientific">Methanofollis aquaemaris</name>
    <dbReference type="NCBI Taxonomy" id="126734"/>
    <lineage>
        <taxon>Archaea</taxon>
        <taxon>Methanobacteriati</taxon>
        <taxon>Methanobacteriota</taxon>
        <taxon>Stenosarchaea group</taxon>
        <taxon>Methanomicrobia</taxon>
        <taxon>Methanomicrobiales</taxon>
        <taxon>Methanomicrobiaceae</taxon>
        <taxon>Methanofollis</taxon>
    </lineage>
</organism>